<dbReference type="Proteomes" id="UP000663838">
    <property type="component" value="Unassembled WGS sequence"/>
</dbReference>
<evidence type="ECO:0000313" key="2">
    <source>
        <dbReference type="EMBL" id="CAF4726892.1"/>
    </source>
</evidence>
<evidence type="ECO:0000313" key="3">
    <source>
        <dbReference type="Proteomes" id="UP000663865"/>
    </source>
</evidence>
<reference evidence="1" key="1">
    <citation type="submission" date="2021-02" db="EMBL/GenBank/DDBJ databases">
        <authorList>
            <person name="Nowell W R."/>
        </authorList>
    </citation>
    <scope>NUCLEOTIDE SEQUENCE</scope>
</reference>
<evidence type="ECO:0000313" key="1">
    <source>
        <dbReference type="EMBL" id="CAF3470237.1"/>
    </source>
</evidence>
<accession>A0A818F6X3</accession>
<proteinExistence type="predicted"/>
<name>A0A818F6X3_9BILA</name>
<organism evidence="1 3">
    <name type="scientific">Rotaria socialis</name>
    <dbReference type="NCBI Taxonomy" id="392032"/>
    <lineage>
        <taxon>Eukaryota</taxon>
        <taxon>Metazoa</taxon>
        <taxon>Spiralia</taxon>
        <taxon>Gnathifera</taxon>
        <taxon>Rotifera</taxon>
        <taxon>Eurotatoria</taxon>
        <taxon>Bdelloidea</taxon>
        <taxon>Philodinida</taxon>
        <taxon>Philodinidae</taxon>
        <taxon>Rotaria</taxon>
    </lineage>
</organism>
<dbReference type="EMBL" id="CAJOBS010001403">
    <property type="protein sequence ID" value="CAF4726892.1"/>
    <property type="molecule type" value="Genomic_DNA"/>
</dbReference>
<gene>
    <name evidence="1" type="ORF">KIK155_LOCUS13762</name>
    <name evidence="2" type="ORF">TOA249_LOCUS18640</name>
</gene>
<dbReference type="Proteomes" id="UP000663865">
    <property type="component" value="Unassembled WGS sequence"/>
</dbReference>
<protein>
    <submittedName>
        <fullName evidence="1">Uncharacterized protein</fullName>
    </submittedName>
</protein>
<dbReference type="AlphaFoldDB" id="A0A818F6X3"/>
<comment type="caution">
    <text evidence="1">The sequence shown here is derived from an EMBL/GenBank/DDBJ whole genome shotgun (WGS) entry which is preliminary data.</text>
</comment>
<sequence>MMDSDKTTTAASCEPAAVAMSDTAEQLEHMSRILEDVLLIWLDANLNQSKDDCKNSMKHLQRIVATIRTFTDTDQCVNFLTEIEDEKVFMVVSGALGPHIVPQIQACPQLHSIYIFSENQTIYEEWAKSIAKVKGVYSQIEPLCEALKIDRKNCDRGMISVSFNRIDPLFMYTQLLKEAFLEIDDDSEKSVKELANYCRAHGHITGGHIDKFEKEYSLHTPIWWYTAPYFVFSMINRGLRLMDVDIILKMGFFIRQLHRHKCCSKTMQTCCIYM</sequence>
<dbReference type="EMBL" id="CAJNYV010002326">
    <property type="protein sequence ID" value="CAF3470237.1"/>
    <property type="molecule type" value="Genomic_DNA"/>
</dbReference>